<dbReference type="Proteomes" id="UP000265520">
    <property type="component" value="Unassembled WGS sequence"/>
</dbReference>
<dbReference type="AlphaFoldDB" id="A0A392M257"/>
<evidence type="ECO:0000313" key="2">
    <source>
        <dbReference type="Proteomes" id="UP000265520"/>
    </source>
</evidence>
<reference evidence="1 2" key="1">
    <citation type="journal article" date="2018" name="Front. Plant Sci.">
        <title>Red Clover (Trifolium pratense) and Zigzag Clover (T. medium) - A Picture of Genomic Similarities and Differences.</title>
        <authorList>
            <person name="Dluhosova J."/>
            <person name="Istvanek J."/>
            <person name="Nedelnik J."/>
            <person name="Repkova J."/>
        </authorList>
    </citation>
    <scope>NUCLEOTIDE SEQUENCE [LARGE SCALE GENOMIC DNA]</scope>
    <source>
        <strain evidence="2">cv. 10/8</strain>
        <tissue evidence="1">Leaf</tissue>
    </source>
</reference>
<keyword evidence="2" id="KW-1185">Reference proteome</keyword>
<sequence>GIGGPLCCFALPVVVSSLSLSEEYSSCGSAF</sequence>
<proteinExistence type="predicted"/>
<dbReference type="EMBL" id="LXQA010002197">
    <property type="protein sequence ID" value="MCH81355.1"/>
    <property type="molecule type" value="Genomic_DNA"/>
</dbReference>
<feature type="non-terminal residue" evidence="1">
    <location>
        <position position="1"/>
    </location>
</feature>
<comment type="caution">
    <text evidence="1">The sequence shown here is derived from an EMBL/GenBank/DDBJ whole genome shotgun (WGS) entry which is preliminary data.</text>
</comment>
<name>A0A392M257_9FABA</name>
<protein>
    <submittedName>
        <fullName evidence="1">Uncharacterized protein</fullName>
    </submittedName>
</protein>
<evidence type="ECO:0000313" key="1">
    <source>
        <dbReference type="EMBL" id="MCH81355.1"/>
    </source>
</evidence>
<accession>A0A392M257</accession>
<gene>
    <name evidence="1" type="ORF">A2U01_0002141</name>
</gene>
<organism evidence="1 2">
    <name type="scientific">Trifolium medium</name>
    <dbReference type="NCBI Taxonomy" id="97028"/>
    <lineage>
        <taxon>Eukaryota</taxon>
        <taxon>Viridiplantae</taxon>
        <taxon>Streptophyta</taxon>
        <taxon>Embryophyta</taxon>
        <taxon>Tracheophyta</taxon>
        <taxon>Spermatophyta</taxon>
        <taxon>Magnoliopsida</taxon>
        <taxon>eudicotyledons</taxon>
        <taxon>Gunneridae</taxon>
        <taxon>Pentapetalae</taxon>
        <taxon>rosids</taxon>
        <taxon>fabids</taxon>
        <taxon>Fabales</taxon>
        <taxon>Fabaceae</taxon>
        <taxon>Papilionoideae</taxon>
        <taxon>50 kb inversion clade</taxon>
        <taxon>NPAAA clade</taxon>
        <taxon>Hologalegina</taxon>
        <taxon>IRL clade</taxon>
        <taxon>Trifolieae</taxon>
        <taxon>Trifolium</taxon>
    </lineage>
</organism>